<evidence type="ECO:0000256" key="1">
    <source>
        <dbReference type="ARBA" id="ARBA00023015"/>
    </source>
</evidence>
<comment type="caution">
    <text evidence="6">The sequence shown here is derived from an EMBL/GenBank/DDBJ whole genome shotgun (WGS) entry which is preliminary data.</text>
</comment>
<dbReference type="PANTHER" id="PTHR43280">
    <property type="entry name" value="ARAC-FAMILY TRANSCRIPTIONAL REGULATOR"/>
    <property type="match status" value="1"/>
</dbReference>
<feature type="transmembrane region" description="Helical" evidence="4">
    <location>
        <begin position="12"/>
        <end position="33"/>
    </location>
</feature>
<organism evidence="6 7">
    <name type="scientific">Paenibacillus sepulcri</name>
    <dbReference type="NCBI Taxonomy" id="359917"/>
    <lineage>
        <taxon>Bacteria</taxon>
        <taxon>Bacillati</taxon>
        <taxon>Bacillota</taxon>
        <taxon>Bacilli</taxon>
        <taxon>Bacillales</taxon>
        <taxon>Paenibacillaceae</taxon>
        <taxon>Paenibacillus</taxon>
    </lineage>
</organism>
<dbReference type="InterPro" id="IPR009057">
    <property type="entry name" value="Homeodomain-like_sf"/>
</dbReference>
<sequence length="734" mass="84923">MNKTWLHKMIWSYLPIFFIIFSFVFFLFFQTLVEQNNKNTRESSKVFIRQLLQSVDVSLKSVDYMMIREIMNNKLIADFFDEKDDSNVFLNYEVVKKLTALKQEVPLIDSFYLVRYSDGLVYNGNVIRDLDEFEDAAFIRDMQSSGTASPWTDVRTYREFGFQKSKEVVSLVHQVPLSLGSQGLFVINVSLSSLQEMIMDMYDSQTAFVNLYGLNGGPLFIQDDSAGTRKVLADISSEYTGWKAESGVTNDKLLNTVSSFSSVWLVLSFIVFIAGILCIIYVSRQNYKPLEELVLRINDDLFQEKHSLGRVAANEFAFIESAIDNFSEQSKAFRKEFEQAALHRKKTFFTELITGQYAGNAHRDNLPLPSHEPLNVLIIEIDNPEQSFFRFQARDQSLFKFVLSSVTHEMFSPHASSIWLEWTSSLQLTGIVFLHEPNTGMEDICQSIVAWVHKNLKFTVTLGMGEQAESLEDTAEAYKEALEALKFKAVLGSNRIILHQEAQNATIKKSNKHLKAIHSLVQTFRCNEEGWRDSFRHWFDGIRTCRLSKNEIIELGRYFIAHMDLQISSVSNDHYEIWTNSSLLPARQIIGDFDTLDELQQTLYRILEEFAERLAALRGGRQYHHLMRQVRKYIEEHYTNPELSLDFLSDRFSINAKYLSQLFKEEFGENFLDFLADVRIRHAKRWLLEQSGSIQNVGERVGYANAATFRRAFRRVEGISPVDYRKRNTNEQTG</sequence>
<proteinExistence type="predicted"/>
<keyword evidence="7" id="KW-1185">Reference proteome</keyword>
<keyword evidence="4" id="KW-1133">Transmembrane helix</keyword>
<evidence type="ECO:0000259" key="5">
    <source>
        <dbReference type="PROSITE" id="PS01124"/>
    </source>
</evidence>
<protein>
    <submittedName>
        <fullName evidence="6">Helix-turn-helix domain-containing protein</fullName>
    </submittedName>
</protein>
<keyword evidence="1" id="KW-0805">Transcription regulation</keyword>
<dbReference type="PANTHER" id="PTHR43280:SF2">
    <property type="entry name" value="HTH-TYPE TRANSCRIPTIONAL REGULATOR EXSA"/>
    <property type="match status" value="1"/>
</dbReference>
<dbReference type="InterPro" id="IPR018060">
    <property type="entry name" value="HTH_AraC"/>
</dbReference>
<dbReference type="InterPro" id="IPR018062">
    <property type="entry name" value="HTH_AraC-typ_CS"/>
</dbReference>
<keyword evidence="2" id="KW-0238">DNA-binding</keyword>
<keyword evidence="4" id="KW-0812">Transmembrane</keyword>
<dbReference type="PROSITE" id="PS01124">
    <property type="entry name" value="HTH_ARAC_FAMILY_2"/>
    <property type="match status" value="1"/>
</dbReference>
<accession>A0ABS7BY43</accession>
<keyword evidence="4" id="KW-0472">Membrane</keyword>
<dbReference type="Gene3D" id="1.10.10.60">
    <property type="entry name" value="Homeodomain-like"/>
    <property type="match status" value="2"/>
</dbReference>
<dbReference type="SUPFAM" id="SSF46689">
    <property type="entry name" value="Homeodomain-like"/>
    <property type="match status" value="1"/>
</dbReference>
<feature type="transmembrane region" description="Helical" evidence="4">
    <location>
        <begin position="262"/>
        <end position="282"/>
    </location>
</feature>
<dbReference type="Pfam" id="PF17853">
    <property type="entry name" value="GGDEF_2"/>
    <property type="match status" value="1"/>
</dbReference>
<evidence type="ECO:0000313" key="7">
    <source>
        <dbReference type="Proteomes" id="UP001519887"/>
    </source>
</evidence>
<gene>
    <name evidence="6" type="ORF">K0U00_05865</name>
</gene>
<evidence type="ECO:0000313" key="6">
    <source>
        <dbReference type="EMBL" id="MBW7453564.1"/>
    </source>
</evidence>
<keyword evidence="3" id="KW-0804">Transcription</keyword>
<dbReference type="RefSeq" id="WP_210038321.1">
    <property type="nucleotide sequence ID" value="NZ_JBHLVU010000022.1"/>
</dbReference>
<dbReference type="SMART" id="SM00342">
    <property type="entry name" value="HTH_ARAC"/>
    <property type="match status" value="1"/>
</dbReference>
<dbReference type="InterPro" id="IPR041522">
    <property type="entry name" value="CdaR_GGDEF"/>
</dbReference>
<dbReference type="Pfam" id="PF12833">
    <property type="entry name" value="HTH_18"/>
    <property type="match status" value="1"/>
</dbReference>
<dbReference type="Proteomes" id="UP001519887">
    <property type="component" value="Unassembled WGS sequence"/>
</dbReference>
<dbReference type="EMBL" id="JAHZIK010000089">
    <property type="protein sequence ID" value="MBW7453564.1"/>
    <property type="molecule type" value="Genomic_DNA"/>
</dbReference>
<evidence type="ECO:0000256" key="3">
    <source>
        <dbReference type="ARBA" id="ARBA00023163"/>
    </source>
</evidence>
<name>A0ABS7BY43_9BACL</name>
<dbReference type="PROSITE" id="PS00041">
    <property type="entry name" value="HTH_ARAC_FAMILY_1"/>
    <property type="match status" value="1"/>
</dbReference>
<feature type="domain" description="HTH araC/xylS-type" evidence="5">
    <location>
        <begin position="628"/>
        <end position="727"/>
    </location>
</feature>
<evidence type="ECO:0000256" key="4">
    <source>
        <dbReference type="SAM" id="Phobius"/>
    </source>
</evidence>
<evidence type="ECO:0000256" key="2">
    <source>
        <dbReference type="ARBA" id="ARBA00023125"/>
    </source>
</evidence>
<reference evidence="6 7" key="1">
    <citation type="submission" date="2021-07" db="EMBL/GenBank/DDBJ databases">
        <title>Paenibacillus radiodurans sp. nov., isolated from the southeastern edge of Tengger Desert.</title>
        <authorList>
            <person name="Zhang G."/>
        </authorList>
    </citation>
    <scope>NUCLEOTIDE SEQUENCE [LARGE SCALE GENOMIC DNA]</scope>
    <source>
        <strain evidence="6 7">CCM 7311</strain>
    </source>
</reference>